<dbReference type="Gene3D" id="3.30.1360.120">
    <property type="entry name" value="Probable tRNA modification gtpase trme, domain 1"/>
    <property type="match status" value="1"/>
</dbReference>
<comment type="subunit">
    <text evidence="6">Homodimer. Heterotetramer of two MnmE and two MnmG subunits.</text>
</comment>
<keyword evidence="6" id="KW-0378">Hydrolase</keyword>
<evidence type="ECO:0000256" key="6">
    <source>
        <dbReference type="HAMAP-Rule" id="MF_00379"/>
    </source>
</evidence>
<evidence type="ECO:0000256" key="2">
    <source>
        <dbReference type="ARBA" id="ARBA00022694"/>
    </source>
</evidence>
<keyword evidence="3 6" id="KW-0547">Nucleotide-binding</keyword>
<dbReference type="Gene3D" id="3.40.50.300">
    <property type="entry name" value="P-loop containing nucleotide triphosphate hydrolases"/>
    <property type="match status" value="1"/>
</dbReference>
<comment type="subcellular location">
    <subcellularLocation>
        <location evidence="6">Cytoplasm</location>
    </subcellularLocation>
</comment>
<feature type="binding site" evidence="6">
    <location>
        <position position="246"/>
    </location>
    <ligand>
        <name>K(+)</name>
        <dbReference type="ChEBI" id="CHEBI:29103"/>
    </ligand>
</feature>
<feature type="binding site" evidence="6">
    <location>
        <begin position="269"/>
        <end position="272"/>
    </location>
    <ligand>
        <name>GTP</name>
        <dbReference type="ChEBI" id="CHEBI:37565"/>
    </ligand>
</feature>
<evidence type="ECO:0000259" key="8">
    <source>
        <dbReference type="PROSITE" id="PS51709"/>
    </source>
</evidence>
<dbReference type="Pfam" id="PF12631">
    <property type="entry name" value="MnmE_helical"/>
    <property type="match status" value="1"/>
</dbReference>
<dbReference type="EMBL" id="LIBO01000058">
    <property type="protein sequence ID" value="KRO62563.1"/>
    <property type="molecule type" value="Genomic_DNA"/>
</dbReference>
<feature type="binding site" evidence="6">
    <location>
        <position position="225"/>
    </location>
    <ligand>
        <name>K(+)</name>
        <dbReference type="ChEBI" id="CHEBI:29103"/>
    </ligand>
</feature>
<keyword evidence="5 6" id="KW-0342">GTP-binding</keyword>
<dbReference type="Pfam" id="PF10396">
    <property type="entry name" value="TrmE_N"/>
    <property type="match status" value="1"/>
</dbReference>
<sequence length="441" mass="47258">MPFEKDTITACATPPGTSALALIRLSGPGSISIAEKLSGKQLPPRSPLPTHLRLQETILDEVVITAWPKPKSYTGEDLVEMSCHGNPIIVQSILQAICTLGARPARPGEFTERAFLNGRMDLTKAEAVLDVLHARSERALRAGQRALSGQLSDRLMADRETLLQLLARIEAWIDFPEEDIQPEVGAGFLSDIKALLKSTASLLSTAPLGYRLRSGYRLVLAGPPNAGKSSLLNALLGMDRALVSPIPGTTRDTVEESITLAGFPVRLIDTAGLHTSKDPVEIQGMARTRVAMQNADLVLALIDSTHPDDPCAKEWELICHQVITVLTKSDLPSKQARKGVRVSAKTGEGLDTLQSQISQRLTADLGAPGADEIAITTRHEDALRKTTEALACASASLMAKSAPELVASDLRLALHSLESILGVGTSEDVLDRLFAQFCIGK</sequence>
<dbReference type="InterPro" id="IPR004520">
    <property type="entry name" value="GTPase_MnmE"/>
</dbReference>
<gene>
    <name evidence="6" type="primary">mnmE</name>
    <name evidence="6" type="synonym">trmE</name>
    <name evidence="9" type="ORF">ABR82_03525</name>
</gene>
<evidence type="ECO:0000256" key="5">
    <source>
        <dbReference type="ARBA" id="ARBA00023134"/>
    </source>
</evidence>
<proteinExistence type="inferred from homology"/>
<feature type="binding site" evidence="6">
    <location>
        <position position="24"/>
    </location>
    <ligand>
        <name>(6S)-5-formyl-5,6,7,8-tetrahydrofolate</name>
        <dbReference type="ChEBI" id="CHEBI:57457"/>
    </ligand>
</feature>
<dbReference type="InterPro" id="IPR018948">
    <property type="entry name" value="GTP-bd_TrmE_N"/>
</dbReference>
<keyword evidence="4 6" id="KW-0630">Potassium</keyword>
<comment type="cofactor">
    <cofactor evidence="6">
        <name>K(+)</name>
        <dbReference type="ChEBI" id="CHEBI:29103"/>
    </cofactor>
    <text evidence="6">Binds 1 potassium ion per subunit.</text>
</comment>
<feature type="binding site" evidence="6">
    <location>
        <position position="249"/>
    </location>
    <ligand>
        <name>K(+)</name>
        <dbReference type="ChEBI" id="CHEBI:29103"/>
    </ligand>
</feature>
<keyword evidence="6" id="KW-0479">Metal-binding</keyword>
<evidence type="ECO:0000256" key="4">
    <source>
        <dbReference type="ARBA" id="ARBA00022958"/>
    </source>
</evidence>
<dbReference type="CDD" id="cd14858">
    <property type="entry name" value="TrmE_N"/>
    <property type="match status" value="1"/>
</dbReference>
<feature type="binding site" evidence="6">
    <location>
        <position position="229"/>
    </location>
    <ligand>
        <name>Mg(2+)</name>
        <dbReference type="ChEBI" id="CHEBI:18420"/>
    </ligand>
</feature>
<dbReference type="SUPFAM" id="SSF52540">
    <property type="entry name" value="P-loop containing nucleoside triphosphate hydrolases"/>
    <property type="match status" value="1"/>
</dbReference>
<dbReference type="Gene3D" id="1.20.120.430">
    <property type="entry name" value="tRNA modification GTPase MnmE domain 2"/>
    <property type="match status" value="1"/>
</dbReference>
<keyword evidence="2 6" id="KW-0819">tRNA processing</keyword>
<feature type="domain" description="TrmE-type G" evidence="8">
    <location>
        <begin position="215"/>
        <end position="362"/>
    </location>
</feature>
<dbReference type="NCBIfam" id="NF003661">
    <property type="entry name" value="PRK05291.1-3"/>
    <property type="match status" value="1"/>
</dbReference>
<dbReference type="GO" id="GO:0003924">
    <property type="term" value="F:GTPase activity"/>
    <property type="evidence" value="ECO:0007669"/>
    <property type="project" value="UniProtKB-UniRule"/>
</dbReference>
<dbReference type="CDD" id="cd04164">
    <property type="entry name" value="trmE"/>
    <property type="match status" value="1"/>
</dbReference>
<dbReference type="InterPro" id="IPR006073">
    <property type="entry name" value="GTP-bd"/>
</dbReference>
<dbReference type="InterPro" id="IPR027417">
    <property type="entry name" value="P-loop_NTPase"/>
</dbReference>
<keyword evidence="6" id="KW-0460">Magnesium</keyword>
<dbReference type="GO" id="GO:0030488">
    <property type="term" value="P:tRNA methylation"/>
    <property type="evidence" value="ECO:0007669"/>
    <property type="project" value="TreeGrafter"/>
</dbReference>
<evidence type="ECO:0000313" key="9">
    <source>
        <dbReference type="EMBL" id="KRO62563.1"/>
    </source>
</evidence>
<dbReference type="NCBIfam" id="TIGR00231">
    <property type="entry name" value="small_GTP"/>
    <property type="match status" value="1"/>
</dbReference>
<dbReference type="InterPro" id="IPR031168">
    <property type="entry name" value="G_TrmE"/>
</dbReference>
<dbReference type="PANTHER" id="PTHR42714:SF2">
    <property type="entry name" value="TRNA MODIFICATION GTPASE GTPBP3, MITOCHONDRIAL"/>
    <property type="match status" value="1"/>
</dbReference>
<dbReference type="Pfam" id="PF01926">
    <property type="entry name" value="MMR_HSR1"/>
    <property type="match status" value="1"/>
</dbReference>
<dbReference type="InterPro" id="IPR027266">
    <property type="entry name" value="TrmE/GcvT-like"/>
</dbReference>
<dbReference type="GO" id="GO:0046872">
    <property type="term" value="F:metal ion binding"/>
    <property type="evidence" value="ECO:0007669"/>
    <property type="project" value="UniProtKB-KW"/>
</dbReference>
<evidence type="ECO:0000313" key="10">
    <source>
        <dbReference type="Proteomes" id="UP000051269"/>
    </source>
</evidence>
<comment type="caution">
    <text evidence="6">Lacks conserved residue(s) required for the propagation of feature annotation.</text>
</comment>
<feature type="binding site" evidence="6">
    <location>
        <begin position="225"/>
        <end position="230"/>
    </location>
    <ligand>
        <name>GTP</name>
        <dbReference type="ChEBI" id="CHEBI:37565"/>
    </ligand>
</feature>
<comment type="caution">
    <text evidence="9">The sequence shown here is derived from an EMBL/GenBank/DDBJ whole genome shotgun (WGS) entry which is preliminary data.</text>
</comment>
<comment type="function">
    <text evidence="6">Exhibits a very high intrinsic GTPase hydrolysis rate. Involved in the addition of a carboxymethylaminomethyl (cmnm) group at the wobble position (U34) of certain tRNAs, forming tRNA-cmnm(5)s(2)U34.</text>
</comment>
<protein>
    <recommendedName>
        <fullName evidence="6">tRNA modification GTPase MnmE</fullName>
        <ecNumber evidence="6">3.6.-.-</ecNumber>
    </recommendedName>
</protein>
<dbReference type="InterPro" id="IPR005225">
    <property type="entry name" value="Small_GTP-bd"/>
</dbReference>
<dbReference type="GO" id="GO:0005525">
    <property type="term" value="F:GTP binding"/>
    <property type="evidence" value="ECO:0007669"/>
    <property type="project" value="UniProtKB-UniRule"/>
</dbReference>
<dbReference type="GO" id="GO:0005737">
    <property type="term" value="C:cytoplasm"/>
    <property type="evidence" value="ECO:0007669"/>
    <property type="project" value="UniProtKB-SubCell"/>
</dbReference>
<organism evidence="9 10">
    <name type="scientific">Verrucomicrobia subdivision 6 bacterium BACL9 MAG-120507-bin52</name>
    <dbReference type="NCBI Taxonomy" id="1655590"/>
    <lineage>
        <taxon>Bacteria</taxon>
        <taxon>Pseudomonadati</taxon>
        <taxon>Verrucomicrobiota</taxon>
        <taxon>Verrucomicrobiia</taxon>
        <taxon>Verrucomicrobiales</taxon>
        <taxon>Verrucomicrobia subdivision 6</taxon>
    </lineage>
</organism>
<accession>A0A0R2RQU1</accession>
<dbReference type="EC" id="3.6.-.-" evidence="6"/>
<feature type="binding site" evidence="6">
    <location>
        <position position="244"/>
    </location>
    <ligand>
        <name>K(+)</name>
        <dbReference type="ChEBI" id="CHEBI:29103"/>
    </ligand>
</feature>
<evidence type="ECO:0000256" key="3">
    <source>
        <dbReference type="ARBA" id="ARBA00022741"/>
    </source>
</evidence>
<reference evidence="9 10" key="1">
    <citation type="submission" date="2015-10" db="EMBL/GenBank/DDBJ databases">
        <title>Metagenome-Assembled Genomes uncover a global brackish microbiome.</title>
        <authorList>
            <person name="Hugerth L.W."/>
            <person name="Larsson J."/>
            <person name="Alneberg J."/>
            <person name="Lindh M.V."/>
            <person name="Legrand C."/>
            <person name="Pinhassi J."/>
            <person name="Andersson A.F."/>
        </authorList>
    </citation>
    <scope>NUCLEOTIDE SEQUENCE [LARGE SCALE GENOMIC DNA]</scope>
    <source>
        <strain evidence="9">BACL18 MAG-120507-bin52</strain>
    </source>
</reference>
<name>A0A0R2RQU1_9BACT</name>
<dbReference type="InterPro" id="IPR025867">
    <property type="entry name" value="MnmE_helical"/>
</dbReference>
<dbReference type="PROSITE" id="PS51709">
    <property type="entry name" value="G_TRME"/>
    <property type="match status" value="1"/>
</dbReference>
<feature type="binding site" evidence="6">
    <location>
        <position position="80"/>
    </location>
    <ligand>
        <name>(6S)-5-formyl-5,6,7,8-tetrahydrofolate</name>
        <dbReference type="ChEBI" id="CHEBI:57457"/>
    </ligand>
</feature>
<dbReference type="NCBIfam" id="TIGR00450">
    <property type="entry name" value="mnmE_trmE_thdF"/>
    <property type="match status" value="1"/>
</dbReference>
<keyword evidence="6" id="KW-0963">Cytoplasm</keyword>
<evidence type="ECO:0000256" key="7">
    <source>
        <dbReference type="RuleBase" id="RU003313"/>
    </source>
</evidence>
<feature type="binding site" evidence="6">
    <location>
        <begin position="244"/>
        <end position="250"/>
    </location>
    <ligand>
        <name>GTP</name>
        <dbReference type="ChEBI" id="CHEBI:37565"/>
    </ligand>
</feature>
<feature type="binding site" evidence="6">
    <location>
        <position position="250"/>
    </location>
    <ligand>
        <name>Mg(2+)</name>
        <dbReference type="ChEBI" id="CHEBI:18420"/>
    </ligand>
</feature>
<feature type="binding site" evidence="6">
    <location>
        <position position="119"/>
    </location>
    <ligand>
        <name>(6S)-5-formyl-5,6,7,8-tetrahydrofolate</name>
        <dbReference type="ChEBI" id="CHEBI:57457"/>
    </ligand>
</feature>
<comment type="similarity">
    <text evidence="1 6 7">Belongs to the TRAFAC class TrmE-Era-EngA-EngB-Septin-like GTPase superfamily. TrmE GTPase family.</text>
</comment>
<dbReference type="PANTHER" id="PTHR42714">
    <property type="entry name" value="TRNA MODIFICATION GTPASE GTPBP3"/>
    <property type="match status" value="1"/>
</dbReference>
<dbReference type="AlphaFoldDB" id="A0A0R2RQU1"/>
<dbReference type="HAMAP" id="MF_00379">
    <property type="entry name" value="GTPase_MnmE"/>
    <property type="match status" value="1"/>
</dbReference>
<dbReference type="InterPro" id="IPR027368">
    <property type="entry name" value="MnmE_dom2"/>
</dbReference>
<dbReference type="GO" id="GO:0002098">
    <property type="term" value="P:tRNA wobble uridine modification"/>
    <property type="evidence" value="ECO:0007669"/>
    <property type="project" value="TreeGrafter"/>
</dbReference>
<feature type="binding site" evidence="6">
    <location>
        <position position="441"/>
    </location>
    <ligand>
        <name>(6S)-5-formyl-5,6,7,8-tetrahydrofolate</name>
        <dbReference type="ChEBI" id="CHEBI:57457"/>
    </ligand>
</feature>
<dbReference type="Proteomes" id="UP000051269">
    <property type="component" value="Unassembled WGS sequence"/>
</dbReference>
<evidence type="ECO:0000256" key="1">
    <source>
        <dbReference type="ARBA" id="ARBA00011043"/>
    </source>
</evidence>